<dbReference type="Pfam" id="PF17186">
    <property type="entry name" value="Lipocalin_9"/>
    <property type="match status" value="1"/>
</dbReference>
<dbReference type="SUPFAM" id="SSF159245">
    <property type="entry name" value="AttH-like"/>
    <property type="match status" value="1"/>
</dbReference>
<comment type="caution">
    <text evidence="2">The sequence shown here is derived from an EMBL/GenBank/DDBJ whole genome shotgun (WGS) entry which is preliminary data.</text>
</comment>
<feature type="domain" description="AttH" evidence="1">
    <location>
        <begin position="60"/>
        <end position="232"/>
    </location>
</feature>
<name>A0ABS3TUH6_9PSED</name>
<dbReference type="Gene3D" id="2.40.370.10">
    <property type="entry name" value="AttH-like domain"/>
    <property type="match status" value="2"/>
</dbReference>
<evidence type="ECO:0000313" key="3">
    <source>
        <dbReference type="Proteomes" id="UP000669060"/>
    </source>
</evidence>
<dbReference type="InterPro" id="IPR023374">
    <property type="entry name" value="AttH-like_dom_sf"/>
</dbReference>
<organism evidence="2 3">
    <name type="scientific">Pseudomonas schmalbachii</name>
    <dbReference type="NCBI Taxonomy" id="2816993"/>
    <lineage>
        <taxon>Bacteria</taxon>
        <taxon>Pseudomonadati</taxon>
        <taxon>Pseudomonadota</taxon>
        <taxon>Gammaproteobacteria</taxon>
        <taxon>Pseudomonadales</taxon>
        <taxon>Pseudomonadaceae</taxon>
        <taxon>Pseudomonas</taxon>
    </lineage>
</organism>
<dbReference type="PROSITE" id="PS51257">
    <property type="entry name" value="PROKAR_LIPOPROTEIN"/>
    <property type="match status" value="1"/>
</dbReference>
<evidence type="ECO:0000313" key="2">
    <source>
        <dbReference type="EMBL" id="MBO3277311.1"/>
    </source>
</evidence>
<accession>A0ABS3TUH6</accession>
<dbReference type="Pfam" id="PF07143">
    <property type="entry name" value="CrtC"/>
    <property type="match status" value="1"/>
</dbReference>
<dbReference type="PANTHER" id="PTHR38591">
    <property type="entry name" value="HYDROLASE"/>
    <property type="match status" value="1"/>
</dbReference>
<dbReference type="EMBL" id="JAELYA010000007">
    <property type="protein sequence ID" value="MBO3277311.1"/>
    <property type="molecule type" value="Genomic_DNA"/>
</dbReference>
<keyword evidence="3" id="KW-1185">Reference proteome</keyword>
<dbReference type="PANTHER" id="PTHR38591:SF1">
    <property type="entry name" value="BLL1000 PROTEIN"/>
    <property type="match status" value="1"/>
</dbReference>
<gene>
    <name evidence="2" type="ORF">JFY56_19000</name>
</gene>
<reference evidence="2 3" key="1">
    <citation type="submission" date="2020-12" db="EMBL/GenBank/DDBJ databases">
        <title>Pseudomonas schmalbachii sp. nov. isolated from millipede gut.</title>
        <authorList>
            <person name="Shelomi M."/>
        </authorList>
    </citation>
    <scope>NUCLEOTIDE SEQUENCE [LARGE SCALE GENOMIC DNA]</scope>
    <source>
        <strain evidence="2 3">Milli4</strain>
    </source>
</reference>
<evidence type="ECO:0000259" key="1">
    <source>
        <dbReference type="Pfam" id="PF07143"/>
    </source>
</evidence>
<protein>
    <submittedName>
        <fullName evidence="2">Iron ABC transporter permease</fullName>
    </submittedName>
</protein>
<dbReference type="Proteomes" id="UP000669060">
    <property type="component" value="Unassembled WGS sequence"/>
</dbReference>
<dbReference type="RefSeq" id="WP_208315595.1">
    <property type="nucleotide sequence ID" value="NZ_JAELYA010000007.1"/>
</dbReference>
<dbReference type="InterPro" id="IPR010791">
    <property type="entry name" value="AttH_dom"/>
</dbReference>
<proteinExistence type="predicted"/>
<sequence>MNARCRALLAGLLLAGCDGAPPPEQGFAGLASDPANFAQATPGGTIVFPADHGAHPDYRIEWWYVTANLRDEQGRPWGVQWTLFRNALQPGSSEPGWDNRNLWMAHAAVTGADTHRVAETYARGGIGQAGVEAAPLRAWIDDWHLSSRTADNSGLGELDLHARGRDFSYSLRLTSSQPPVLHGERGLSRKSGQGQASWYYSQPFFQAQGEIRLGDRIFKVQGPAWLDREWTSQYLAPDQRGWDWFSLHMDSGDKLMLFQLRHADGRHYFAGTWISASGRTRVLGEGDIEMKVLEQSSIAGRRLPTRWSLRVPVEGLDITTTPLREDAWMGTRFAYWEGPIRFSGSHGGVGYLELTGY</sequence>